<proteinExistence type="predicted"/>
<accession>A0A0G1JJR0</accession>
<dbReference type="Proteomes" id="UP000034835">
    <property type="component" value="Unassembled WGS sequence"/>
</dbReference>
<sequence>MIKTFAALAHAKVANEAIDTLERTEQLGIRDEILEEMRDRSSKKYFVEEAPVISFPPGSNRLGERYKEERPPKNIVSGGETIVNPYSQVEMKSPFSVLAMDIKTKLPVTMELISNAGLGSSVEGFKELRGFVREVALNPHRLVLFLRNMIDKEAGKLPNRIDVLDKFVKLINGETKAESINGQTLAILMCESMRQGDWKKQISLGKDYGNDGKLHTVYDPPVAPGSYMAEQTGIPLIHHLSLLKLAIGPGNGPKTLYPVVTADKAGNFGSNVKPEWGLMRLYDLLIHEKPAAVVGTHLANAGAATIFDPSNAYTNYPVVVAPGWWRKAVDTMGKGNVGVGAEPGQAIIFLPGKFQGEAMMIPTISKEQTEYMHDALMMEKGLELLGIKEWVMKKTK</sequence>
<evidence type="ECO:0000313" key="1">
    <source>
        <dbReference type="EMBL" id="KKT71856.1"/>
    </source>
</evidence>
<evidence type="ECO:0000313" key="2">
    <source>
        <dbReference type="Proteomes" id="UP000034835"/>
    </source>
</evidence>
<comment type="caution">
    <text evidence="1">The sequence shown here is derived from an EMBL/GenBank/DDBJ whole genome shotgun (WGS) entry which is preliminary data.</text>
</comment>
<reference evidence="1 2" key="1">
    <citation type="journal article" date="2015" name="Nature">
        <title>rRNA introns, odd ribosomes, and small enigmatic genomes across a large radiation of phyla.</title>
        <authorList>
            <person name="Brown C.T."/>
            <person name="Hug L.A."/>
            <person name="Thomas B.C."/>
            <person name="Sharon I."/>
            <person name="Castelle C.J."/>
            <person name="Singh A."/>
            <person name="Wilkins M.J."/>
            <person name="Williams K.H."/>
            <person name="Banfield J.F."/>
        </authorList>
    </citation>
    <scope>NUCLEOTIDE SEQUENCE [LARGE SCALE GENOMIC DNA]</scope>
</reference>
<dbReference type="AlphaFoldDB" id="A0A0G1JJR0"/>
<gene>
    <name evidence="1" type="ORF">UW68_C0054G0006</name>
</gene>
<protein>
    <submittedName>
        <fullName evidence="1">Uncharacterized protein</fullName>
    </submittedName>
</protein>
<dbReference type="STRING" id="1618384.UW68_C0054G0006"/>
<name>A0A0G1JJR0_9BACT</name>
<dbReference type="EMBL" id="LCJG01000054">
    <property type="protein sequence ID" value="KKT71856.1"/>
    <property type="molecule type" value="Genomic_DNA"/>
</dbReference>
<organism evidence="1 2">
    <name type="scientific">Candidatus Collierbacteria bacterium GW2011_GWB1_44_6</name>
    <dbReference type="NCBI Taxonomy" id="1618384"/>
    <lineage>
        <taxon>Bacteria</taxon>
        <taxon>Candidatus Collieribacteriota</taxon>
    </lineage>
</organism>